<evidence type="ECO:0000259" key="2">
    <source>
        <dbReference type="Pfam" id="PF03107"/>
    </source>
</evidence>
<dbReference type="Proteomes" id="UP001346149">
    <property type="component" value="Unassembled WGS sequence"/>
</dbReference>
<name>A0AAN7M4M7_TRANT</name>
<evidence type="ECO:0000313" key="4">
    <source>
        <dbReference type="Proteomes" id="UP001346149"/>
    </source>
</evidence>
<dbReference type="EMBL" id="JAXQNO010000010">
    <property type="protein sequence ID" value="KAK4789771.1"/>
    <property type="molecule type" value="Genomic_DNA"/>
</dbReference>
<comment type="caution">
    <text evidence="3">The sequence shown here is derived from an EMBL/GenBank/DDBJ whole genome shotgun (WGS) entry which is preliminary data.</text>
</comment>
<dbReference type="AlphaFoldDB" id="A0AAN7M4M7"/>
<keyword evidence="4" id="KW-1185">Reference proteome</keyword>
<dbReference type="SUPFAM" id="SSF57889">
    <property type="entry name" value="Cysteine-rich domain"/>
    <property type="match status" value="2"/>
</dbReference>
<sequence length="252" mass="29150">MPKLDRIQHPSHPAHPLHHKPIETLYKCDGCKQLGFEMCYRCKRCDFQLHKHCARACDTIYHPFFPKHTLVFRDHPPNHIRSCEACGDSVLGFRYKAWRWNAYGWPNPFLRLLQHLTQKALHPSCASLPPTLTAMGDNSTRLELRLDKLKSKRQRPWCEICSNEGYSRGVKGWAYVSSCGRFIFHVACVKQRMEEDWENRSLKKWQQKKKMVLTTGLTAARVALELIIDAILGFPIKSVGKLAESLLGEKEP</sequence>
<organism evidence="3 4">
    <name type="scientific">Trapa natans</name>
    <name type="common">Water chestnut</name>
    <dbReference type="NCBI Taxonomy" id="22666"/>
    <lineage>
        <taxon>Eukaryota</taxon>
        <taxon>Viridiplantae</taxon>
        <taxon>Streptophyta</taxon>
        <taxon>Embryophyta</taxon>
        <taxon>Tracheophyta</taxon>
        <taxon>Spermatophyta</taxon>
        <taxon>Magnoliopsida</taxon>
        <taxon>eudicotyledons</taxon>
        <taxon>Gunneridae</taxon>
        <taxon>Pentapetalae</taxon>
        <taxon>rosids</taxon>
        <taxon>malvids</taxon>
        <taxon>Myrtales</taxon>
        <taxon>Lythraceae</taxon>
        <taxon>Trapa</taxon>
    </lineage>
</organism>
<accession>A0AAN7M4M7</accession>
<dbReference type="InterPro" id="IPR004146">
    <property type="entry name" value="DC1"/>
</dbReference>
<dbReference type="PANTHER" id="PTHR46477:SF15">
    <property type="entry name" value="CYSTEINE_HISTIDINE-RICH C1 DOMAIN PROTEIN"/>
    <property type="match status" value="1"/>
</dbReference>
<keyword evidence="1" id="KW-0677">Repeat</keyword>
<proteinExistence type="predicted"/>
<dbReference type="PANTHER" id="PTHR46477">
    <property type="entry name" value="CYSTEINE/HISTIDINE-RICH C1 DOMAIN FAMILY PROTEIN"/>
    <property type="match status" value="1"/>
</dbReference>
<feature type="domain" description="DC1" evidence="2">
    <location>
        <begin position="10"/>
        <end position="54"/>
    </location>
</feature>
<evidence type="ECO:0000313" key="3">
    <source>
        <dbReference type="EMBL" id="KAK4789771.1"/>
    </source>
</evidence>
<gene>
    <name evidence="3" type="ORF">SAY86_017075</name>
</gene>
<dbReference type="Pfam" id="PF03107">
    <property type="entry name" value="C1_2"/>
    <property type="match status" value="1"/>
</dbReference>
<protein>
    <recommendedName>
        <fullName evidence="2">DC1 domain-containing protein</fullName>
    </recommendedName>
</protein>
<dbReference type="InterPro" id="IPR046349">
    <property type="entry name" value="C1-like_sf"/>
</dbReference>
<evidence type="ECO:0000256" key="1">
    <source>
        <dbReference type="ARBA" id="ARBA00022737"/>
    </source>
</evidence>
<reference evidence="3 4" key="1">
    <citation type="journal article" date="2023" name="Hortic Res">
        <title>Pangenome of water caltrop reveals structural variations and asymmetric subgenome divergence after allopolyploidization.</title>
        <authorList>
            <person name="Zhang X."/>
            <person name="Chen Y."/>
            <person name="Wang L."/>
            <person name="Yuan Y."/>
            <person name="Fang M."/>
            <person name="Shi L."/>
            <person name="Lu R."/>
            <person name="Comes H.P."/>
            <person name="Ma Y."/>
            <person name="Chen Y."/>
            <person name="Huang G."/>
            <person name="Zhou Y."/>
            <person name="Zheng Z."/>
            <person name="Qiu Y."/>
        </authorList>
    </citation>
    <scope>NUCLEOTIDE SEQUENCE [LARGE SCALE GENOMIC DNA]</scope>
    <source>
        <strain evidence="3">F231</strain>
    </source>
</reference>